<evidence type="ECO:0000256" key="8">
    <source>
        <dbReference type="SAM" id="Phobius"/>
    </source>
</evidence>
<reference evidence="9" key="1">
    <citation type="submission" date="2021-06" db="EMBL/GenBank/DDBJ databases">
        <title>Comparative genomics, transcriptomics and evolutionary studies reveal genomic signatures of adaptation to plant cell wall in hemibiotrophic fungi.</title>
        <authorList>
            <consortium name="DOE Joint Genome Institute"/>
            <person name="Baroncelli R."/>
            <person name="Diaz J.F."/>
            <person name="Benocci T."/>
            <person name="Peng M."/>
            <person name="Battaglia E."/>
            <person name="Haridas S."/>
            <person name="Andreopoulos W."/>
            <person name="Labutti K."/>
            <person name="Pangilinan J."/>
            <person name="Floch G.L."/>
            <person name="Makela M.R."/>
            <person name="Henrissat B."/>
            <person name="Grigoriev I.V."/>
            <person name="Crouch J.A."/>
            <person name="De Vries R.P."/>
            <person name="Sukno S.A."/>
            <person name="Thon M.R."/>
        </authorList>
    </citation>
    <scope>NUCLEOTIDE SEQUENCE</scope>
    <source>
        <strain evidence="9">CBS 193.32</strain>
    </source>
</reference>
<keyword evidence="3 6" id="KW-0349">Heme</keyword>
<evidence type="ECO:0000256" key="2">
    <source>
        <dbReference type="ARBA" id="ARBA00010617"/>
    </source>
</evidence>
<organism evidence="9 10">
    <name type="scientific">Colletotrichum godetiae</name>
    <dbReference type="NCBI Taxonomy" id="1209918"/>
    <lineage>
        <taxon>Eukaryota</taxon>
        <taxon>Fungi</taxon>
        <taxon>Dikarya</taxon>
        <taxon>Ascomycota</taxon>
        <taxon>Pezizomycotina</taxon>
        <taxon>Sordariomycetes</taxon>
        <taxon>Hypocreomycetidae</taxon>
        <taxon>Glomerellales</taxon>
        <taxon>Glomerellaceae</taxon>
        <taxon>Colletotrichum</taxon>
        <taxon>Colletotrichum acutatum species complex</taxon>
    </lineage>
</organism>
<evidence type="ECO:0000256" key="7">
    <source>
        <dbReference type="RuleBase" id="RU000461"/>
    </source>
</evidence>
<evidence type="ECO:0000256" key="3">
    <source>
        <dbReference type="ARBA" id="ARBA00022617"/>
    </source>
</evidence>
<keyword evidence="5 6" id="KW-0408">Iron</keyword>
<keyword evidence="7" id="KW-0560">Oxidoreductase</keyword>
<comment type="similarity">
    <text evidence="2 7">Belongs to the cytochrome P450 family.</text>
</comment>
<dbReference type="InterPro" id="IPR050121">
    <property type="entry name" value="Cytochrome_P450_monoxygenase"/>
</dbReference>
<dbReference type="Proteomes" id="UP001224890">
    <property type="component" value="Unassembled WGS sequence"/>
</dbReference>
<protein>
    <submittedName>
        <fullName evidence="9">Cytochrome P450</fullName>
    </submittedName>
</protein>
<dbReference type="InterPro" id="IPR017972">
    <property type="entry name" value="Cyt_P450_CS"/>
</dbReference>
<dbReference type="GO" id="GO:0004497">
    <property type="term" value="F:monooxygenase activity"/>
    <property type="evidence" value="ECO:0007669"/>
    <property type="project" value="UniProtKB-KW"/>
</dbReference>
<comment type="cofactor">
    <cofactor evidence="1 6">
        <name>heme</name>
        <dbReference type="ChEBI" id="CHEBI:30413"/>
    </cofactor>
</comment>
<dbReference type="GO" id="GO:0005506">
    <property type="term" value="F:iron ion binding"/>
    <property type="evidence" value="ECO:0007669"/>
    <property type="project" value="InterPro"/>
</dbReference>
<keyword evidence="8" id="KW-0812">Transmembrane</keyword>
<evidence type="ECO:0000313" key="9">
    <source>
        <dbReference type="EMBL" id="KAK1674233.1"/>
    </source>
</evidence>
<keyword evidence="4 6" id="KW-0479">Metal-binding</keyword>
<feature type="transmembrane region" description="Helical" evidence="8">
    <location>
        <begin position="20"/>
        <end position="40"/>
    </location>
</feature>
<dbReference type="PANTHER" id="PTHR24305">
    <property type="entry name" value="CYTOCHROME P450"/>
    <property type="match status" value="1"/>
</dbReference>
<keyword evidence="7" id="KW-0503">Monooxygenase</keyword>
<dbReference type="PANTHER" id="PTHR24305:SF232">
    <property type="entry name" value="P450, PUTATIVE (EUROFUNG)-RELATED"/>
    <property type="match status" value="1"/>
</dbReference>
<evidence type="ECO:0000256" key="1">
    <source>
        <dbReference type="ARBA" id="ARBA00001971"/>
    </source>
</evidence>
<name>A0AAJ0AKS2_9PEZI</name>
<dbReference type="RefSeq" id="XP_060428236.1">
    <property type="nucleotide sequence ID" value="XM_060572551.1"/>
</dbReference>
<accession>A0AAJ0AKS2</accession>
<dbReference type="SUPFAM" id="SSF48264">
    <property type="entry name" value="Cytochrome P450"/>
    <property type="match status" value="1"/>
</dbReference>
<dbReference type="PROSITE" id="PS00086">
    <property type="entry name" value="CYTOCHROME_P450"/>
    <property type="match status" value="1"/>
</dbReference>
<comment type="caution">
    <text evidence="9">The sequence shown here is derived from an EMBL/GenBank/DDBJ whole genome shotgun (WGS) entry which is preliminary data.</text>
</comment>
<dbReference type="PRINTS" id="PR00385">
    <property type="entry name" value="P450"/>
</dbReference>
<evidence type="ECO:0000313" key="10">
    <source>
        <dbReference type="Proteomes" id="UP001224890"/>
    </source>
</evidence>
<evidence type="ECO:0000256" key="6">
    <source>
        <dbReference type="PIRSR" id="PIRSR602401-1"/>
    </source>
</evidence>
<feature type="binding site" description="axial binding residue" evidence="6">
    <location>
        <position position="509"/>
    </location>
    <ligand>
        <name>heme</name>
        <dbReference type="ChEBI" id="CHEBI:30413"/>
    </ligand>
    <ligandPart>
        <name>Fe</name>
        <dbReference type="ChEBI" id="CHEBI:18248"/>
    </ligandPart>
</feature>
<proteinExistence type="inferred from homology"/>
<dbReference type="InterPro" id="IPR002401">
    <property type="entry name" value="Cyt_P450_E_grp-I"/>
</dbReference>
<dbReference type="GO" id="GO:0016705">
    <property type="term" value="F:oxidoreductase activity, acting on paired donors, with incorporation or reduction of molecular oxygen"/>
    <property type="evidence" value="ECO:0007669"/>
    <property type="project" value="InterPro"/>
</dbReference>
<keyword evidence="8" id="KW-0472">Membrane</keyword>
<keyword evidence="10" id="KW-1185">Reference proteome</keyword>
<dbReference type="PRINTS" id="PR00463">
    <property type="entry name" value="EP450I"/>
</dbReference>
<keyword evidence="8" id="KW-1133">Transmembrane helix</keyword>
<gene>
    <name evidence="9" type="ORF">BDP55DRAFT_633431</name>
</gene>
<dbReference type="Gene3D" id="1.10.630.10">
    <property type="entry name" value="Cytochrome P450"/>
    <property type="match status" value="1"/>
</dbReference>
<sequence>MPGSGALWGLDPDIDLQKTTLALVVGVSLAFYLLIIHLTVPPPIPGIPYKQRWRWMPAGHLAPLGTYWLLSGEAFSWFSRESLDLKSPIVQIFLPTFSLTRPTVILADLPEIEEIAMRKLGEMDRASLIHDMFGFIMPNATFSMKTNDKLKSQRRLWGVVSSSHFLHEVAAPRFHESISRLIELWRVRSKNNNHQPFRATDDLKSTALDAIGAISLGLDLGMLQQEMQRANPKSRLSLKKGDLELCRDGPLLVHSMEILLQCLNWVTTSASVRLSKWVIGHLSYFRRAQAAVTNVLNSEINAALLRIHSQDGNQRHPRCGLQEVLERNSMLYSNHSSQDEIRDELFQFLIFGHETTSAGLGWALKHLADNQAVQARLRSALVDVLGLGEPGLPIASDIASADVPYLDAFIAEVLRVSYPGPVAFRETMTGCHILGVDIPARTPVLLVTGGPSHLQEYYTDYGSERKSKRWDTSFAPLDQFSPERWMRSDGTFNAIAGPSLPFSTGARGCFGRKIALLEMKFMISMLLLSFKFPELESRLSTYGSTDAQIRRPTQCYVKPIKNVSLLRVVEFSHSKNIQ</sequence>
<dbReference type="InterPro" id="IPR001128">
    <property type="entry name" value="Cyt_P450"/>
</dbReference>
<dbReference type="AlphaFoldDB" id="A0AAJ0AKS2"/>
<evidence type="ECO:0000256" key="4">
    <source>
        <dbReference type="ARBA" id="ARBA00022723"/>
    </source>
</evidence>
<dbReference type="GO" id="GO:0020037">
    <property type="term" value="F:heme binding"/>
    <property type="evidence" value="ECO:0007669"/>
    <property type="project" value="InterPro"/>
</dbReference>
<dbReference type="Pfam" id="PF00067">
    <property type="entry name" value="p450"/>
    <property type="match status" value="1"/>
</dbReference>
<dbReference type="GeneID" id="85457077"/>
<evidence type="ECO:0000256" key="5">
    <source>
        <dbReference type="ARBA" id="ARBA00023004"/>
    </source>
</evidence>
<dbReference type="InterPro" id="IPR036396">
    <property type="entry name" value="Cyt_P450_sf"/>
</dbReference>
<dbReference type="EMBL" id="JAHMHR010000027">
    <property type="protein sequence ID" value="KAK1674233.1"/>
    <property type="molecule type" value="Genomic_DNA"/>
</dbReference>